<proteinExistence type="predicted"/>
<dbReference type="Pfam" id="PF13673">
    <property type="entry name" value="Acetyltransf_10"/>
    <property type="match status" value="1"/>
</dbReference>
<dbReference type="CDD" id="cd04301">
    <property type="entry name" value="NAT_SF"/>
    <property type="match status" value="1"/>
</dbReference>
<evidence type="ECO:0000313" key="3">
    <source>
        <dbReference type="Proteomes" id="UP000621560"/>
    </source>
</evidence>
<evidence type="ECO:0000313" key="2">
    <source>
        <dbReference type="EMBL" id="MBD2843597.1"/>
    </source>
</evidence>
<dbReference type="Gene3D" id="3.40.630.30">
    <property type="match status" value="1"/>
</dbReference>
<accession>A0A927BN51</accession>
<reference evidence="2" key="1">
    <citation type="submission" date="2020-09" db="EMBL/GenBank/DDBJ databases">
        <title>A novel bacterium of genus Paenibacillus, isolated from South China Sea.</title>
        <authorList>
            <person name="Huang H."/>
            <person name="Mo K."/>
            <person name="Hu Y."/>
        </authorList>
    </citation>
    <scope>NUCLEOTIDE SEQUENCE</scope>
    <source>
        <strain evidence="2">IB182496</strain>
    </source>
</reference>
<protein>
    <submittedName>
        <fullName evidence="2">GNAT family N-acetyltransferase</fullName>
    </submittedName>
</protein>
<dbReference type="InterPro" id="IPR000182">
    <property type="entry name" value="GNAT_dom"/>
</dbReference>
<dbReference type="PROSITE" id="PS51186">
    <property type="entry name" value="GNAT"/>
    <property type="match status" value="1"/>
</dbReference>
<dbReference type="Proteomes" id="UP000621560">
    <property type="component" value="Unassembled WGS sequence"/>
</dbReference>
<dbReference type="SUPFAM" id="SSF55729">
    <property type="entry name" value="Acyl-CoA N-acyltransferases (Nat)"/>
    <property type="match status" value="1"/>
</dbReference>
<dbReference type="InterPro" id="IPR016181">
    <property type="entry name" value="Acyl_CoA_acyltransferase"/>
</dbReference>
<feature type="domain" description="N-acetyltransferase" evidence="1">
    <location>
        <begin position="1"/>
        <end position="140"/>
    </location>
</feature>
<keyword evidence="3" id="KW-1185">Reference proteome</keyword>
<dbReference type="EMBL" id="JACXIZ010000002">
    <property type="protein sequence ID" value="MBD2843597.1"/>
    <property type="molecule type" value="Genomic_DNA"/>
</dbReference>
<gene>
    <name evidence="2" type="ORF">IDH44_00210</name>
</gene>
<dbReference type="RefSeq" id="WP_190913558.1">
    <property type="nucleotide sequence ID" value="NZ_JACXIZ010000002.1"/>
</dbReference>
<organism evidence="2 3">
    <name type="scientific">Paenibacillus sabuli</name>
    <dbReference type="NCBI Taxonomy" id="2772509"/>
    <lineage>
        <taxon>Bacteria</taxon>
        <taxon>Bacillati</taxon>
        <taxon>Bacillota</taxon>
        <taxon>Bacilli</taxon>
        <taxon>Bacillales</taxon>
        <taxon>Paenibacillaceae</taxon>
        <taxon>Paenibacillus</taxon>
    </lineage>
</organism>
<dbReference type="GO" id="GO:0016747">
    <property type="term" value="F:acyltransferase activity, transferring groups other than amino-acyl groups"/>
    <property type="evidence" value="ECO:0007669"/>
    <property type="project" value="InterPro"/>
</dbReference>
<comment type="caution">
    <text evidence="2">The sequence shown here is derived from an EMBL/GenBank/DDBJ whole genome shotgun (WGS) entry which is preliminary data.</text>
</comment>
<dbReference type="AlphaFoldDB" id="A0A927BN51"/>
<name>A0A927BN51_9BACL</name>
<sequence>MALVNEAEVAEIRLLLQACTGTGNGQVEREISAYLASDARTMYGAYRQHRLVGIMGVERLPGGAVRLAHLAVRADQRRQGLGTAMIDAYSRISSSPDLIAETDREAVGFYWATGFAIVSLGEKYPGVERLKWYRGRLPMP</sequence>
<evidence type="ECO:0000259" key="1">
    <source>
        <dbReference type="PROSITE" id="PS51186"/>
    </source>
</evidence>